<reference evidence="3" key="1">
    <citation type="journal article" date="2010" name="Science">
        <title>Signatures of adaptation to obligate biotrophy in the Hyaloperonospora arabidopsidis genome.</title>
        <authorList>
            <person name="Baxter L."/>
            <person name="Tripathy S."/>
            <person name="Ishaque N."/>
            <person name="Boot N."/>
            <person name="Cabral A."/>
            <person name="Kemen E."/>
            <person name="Thines M."/>
            <person name="Ah-Fong A."/>
            <person name="Anderson R."/>
            <person name="Badejoko W."/>
            <person name="Bittner-Eddy P."/>
            <person name="Boore J.L."/>
            <person name="Chibucos M.C."/>
            <person name="Coates M."/>
            <person name="Dehal P."/>
            <person name="Delehaunty K."/>
            <person name="Dong S."/>
            <person name="Downton P."/>
            <person name="Dumas B."/>
            <person name="Fabro G."/>
            <person name="Fronick C."/>
            <person name="Fuerstenberg S.I."/>
            <person name="Fulton L."/>
            <person name="Gaulin E."/>
            <person name="Govers F."/>
            <person name="Hughes L."/>
            <person name="Humphray S."/>
            <person name="Jiang R.H."/>
            <person name="Judelson H."/>
            <person name="Kamoun S."/>
            <person name="Kyung K."/>
            <person name="Meijer H."/>
            <person name="Minx P."/>
            <person name="Morris P."/>
            <person name="Nelson J."/>
            <person name="Phuntumart V."/>
            <person name="Qutob D."/>
            <person name="Rehmany A."/>
            <person name="Rougon-Cardoso A."/>
            <person name="Ryden P."/>
            <person name="Torto-Alalibo T."/>
            <person name="Studholme D."/>
            <person name="Wang Y."/>
            <person name="Win J."/>
            <person name="Wood J."/>
            <person name="Clifton S.W."/>
            <person name="Rogers J."/>
            <person name="Van den Ackerveken G."/>
            <person name="Jones J.D."/>
            <person name="McDowell J.M."/>
            <person name="Beynon J."/>
            <person name="Tyler B.M."/>
        </authorList>
    </citation>
    <scope>NUCLEOTIDE SEQUENCE [LARGE SCALE GENOMIC DNA]</scope>
    <source>
        <strain evidence="3">Emoy2</strain>
    </source>
</reference>
<dbReference type="VEuPathDB" id="FungiDB:HpaG814077"/>
<feature type="compositionally biased region" description="Basic and acidic residues" evidence="1">
    <location>
        <begin position="365"/>
        <end position="376"/>
    </location>
</feature>
<feature type="compositionally biased region" description="Low complexity" evidence="1">
    <location>
        <begin position="114"/>
        <end position="137"/>
    </location>
</feature>
<evidence type="ECO:0000313" key="3">
    <source>
        <dbReference type="Proteomes" id="UP000011713"/>
    </source>
</evidence>
<dbReference type="EnsemblProtists" id="HpaT814077">
    <property type="protein sequence ID" value="HpaP814077"/>
    <property type="gene ID" value="HpaG814077"/>
</dbReference>
<dbReference type="Proteomes" id="UP000011713">
    <property type="component" value="Unassembled WGS sequence"/>
</dbReference>
<feature type="compositionally biased region" description="Basic and acidic residues" evidence="1">
    <location>
        <begin position="292"/>
        <end position="324"/>
    </location>
</feature>
<feature type="compositionally biased region" description="Basic and acidic residues" evidence="1">
    <location>
        <begin position="186"/>
        <end position="197"/>
    </location>
</feature>
<dbReference type="eggNOG" id="ENOG502SN0W">
    <property type="taxonomic scope" value="Eukaryota"/>
</dbReference>
<protein>
    <submittedName>
        <fullName evidence="2">Uncharacterized protein</fullName>
    </submittedName>
</protein>
<sequence>MADNSPRAASPEPGDGAHSHRRPRPHQPKSPSSSSSTSRGSPDHRSLETRGSPPYSSWAQRWRSGSPPRHRIPLPYSSNMGGRSSFFRRRHMSYEGAALHPSERFVPRSRGRAASRSPSRASQHTRSPSRSGSPRSPARSRSRSRSFSPPSYRTFARWGRGGRGAGAGQYAFGRGRGRASSSFFENRQREREREAWLRGRGRGGRRHATFQRGNRFFPKEVRYKTAISVPHGRSTSWDRDSDDGSASLADHIRSRQMRERDREQRGYESGCRRDYGASSRSTSLVRTSGFPADDHRVRGQSTLEKEGEEKAEENLDVARERSVESHAQSEPGCSDCGTTGSTKSCLRRASVSSTSALPPRPFADSFRKDTGSRIVEDSDDEYSSPLDDRVEHTHKRPLGSARFGNFDVRQAGFASLRAESVDKHGRKSATGGPNASGIDG</sequence>
<dbReference type="InParanoid" id="M4C4Q9"/>
<feature type="compositionally biased region" description="Low complexity" evidence="1">
    <location>
        <begin position="145"/>
        <end position="158"/>
    </location>
</feature>
<name>M4C4Q9_HYAAE</name>
<reference evidence="2" key="2">
    <citation type="submission" date="2015-06" db="UniProtKB">
        <authorList>
            <consortium name="EnsemblProtists"/>
        </authorList>
    </citation>
    <scope>IDENTIFICATION</scope>
    <source>
        <strain evidence="2">Emoy2</strain>
    </source>
</reference>
<evidence type="ECO:0000313" key="2">
    <source>
        <dbReference type="EnsemblProtists" id="HpaP814077"/>
    </source>
</evidence>
<feature type="compositionally biased region" description="Polar residues" evidence="1">
    <location>
        <begin position="336"/>
        <end position="356"/>
    </location>
</feature>
<proteinExistence type="predicted"/>
<feature type="compositionally biased region" description="Low complexity" evidence="1">
    <location>
        <begin position="29"/>
        <end position="40"/>
    </location>
</feature>
<dbReference type="AlphaFoldDB" id="M4C4Q9"/>
<keyword evidence="3" id="KW-1185">Reference proteome</keyword>
<dbReference type="EMBL" id="ABWE02003185">
    <property type="status" value="NOT_ANNOTATED_CDS"/>
    <property type="molecule type" value="Genomic_DNA"/>
</dbReference>
<feature type="region of interest" description="Disordered" evidence="1">
    <location>
        <begin position="1"/>
        <end position="84"/>
    </location>
</feature>
<accession>M4C4Q9</accession>
<feature type="compositionally biased region" description="Basic and acidic residues" evidence="1">
    <location>
        <begin position="250"/>
        <end position="275"/>
    </location>
</feature>
<feature type="region of interest" description="Disordered" evidence="1">
    <location>
        <begin position="418"/>
        <end position="440"/>
    </location>
</feature>
<feature type="region of interest" description="Disordered" evidence="1">
    <location>
        <begin position="227"/>
        <end position="401"/>
    </location>
</feature>
<organism evidence="2 3">
    <name type="scientific">Hyaloperonospora arabidopsidis (strain Emoy2)</name>
    <name type="common">Downy mildew agent</name>
    <name type="synonym">Peronospora arabidopsidis</name>
    <dbReference type="NCBI Taxonomy" id="559515"/>
    <lineage>
        <taxon>Eukaryota</taxon>
        <taxon>Sar</taxon>
        <taxon>Stramenopiles</taxon>
        <taxon>Oomycota</taxon>
        <taxon>Peronosporomycetes</taxon>
        <taxon>Peronosporales</taxon>
        <taxon>Peronosporaceae</taxon>
        <taxon>Hyaloperonospora</taxon>
    </lineage>
</organism>
<feature type="region of interest" description="Disordered" evidence="1">
    <location>
        <begin position="96"/>
        <end position="213"/>
    </location>
</feature>
<evidence type="ECO:0000256" key="1">
    <source>
        <dbReference type="SAM" id="MobiDB-lite"/>
    </source>
</evidence>
<dbReference type="HOGENOM" id="CLU_623269_0_0_1"/>
<feature type="compositionally biased region" description="Basic residues" evidence="1">
    <location>
        <begin position="199"/>
        <end position="209"/>
    </location>
</feature>